<accession>A0ABW3I6J4</accession>
<comment type="catalytic activity">
    <reaction evidence="5">
        <text>3-deoxy-alpha-D-manno-oct-2-ulosonate + CTP = CMP-3-deoxy-beta-D-manno-octulosonate + diphosphate</text>
        <dbReference type="Rhea" id="RHEA:23448"/>
        <dbReference type="ChEBI" id="CHEBI:33019"/>
        <dbReference type="ChEBI" id="CHEBI:37563"/>
        <dbReference type="ChEBI" id="CHEBI:85986"/>
        <dbReference type="ChEBI" id="CHEBI:85987"/>
        <dbReference type="EC" id="2.7.7.38"/>
    </reaction>
</comment>
<keyword evidence="1 5" id="KW-0963">Cytoplasm</keyword>
<comment type="function">
    <text evidence="5">Activates KDO (a required 8-carbon sugar) for incorporation into bacterial lipopolysaccharide in Gram-negative bacteria.</text>
</comment>
<dbReference type="NCBIfam" id="TIGR00466">
    <property type="entry name" value="kdsB"/>
    <property type="match status" value="1"/>
</dbReference>
<dbReference type="PANTHER" id="PTHR42866:SF2">
    <property type="entry name" value="3-DEOXY-MANNO-OCTULOSONATE CYTIDYLYLTRANSFERASE, MITOCHONDRIAL"/>
    <property type="match status" value="1"/>
</dbReference>
<sequence length="260" mass="29439">MTEFTVIIPARFASSRLHGKPLADIAGKPMIVHVWEKAKQSGAKRVIVATDDVKVAEVVRSFGGEVCMTSEQHNSGTERLAEVVEKLALPDDEIIVNVQGDEPLIPPVIISQVAKNLVKYQVNMSTLAVNIEDLQELFNPNVVKVLTDKNGYVLYFSRAVIPWDRDQFVHLRQGEVLNQNINLACCYLRHIGIYAYRSGFIKQYVQWQPTLLEQIEKLEQLRVLWHGEKIHVELAHEVPQVGVDTADDLEKVRLILGHYL</sequence>
<comment type="subcellular location">
    <subcellularLocation>
        <location evidence="5">Cytoplasm</location>
    </subcellularLocation>
</comment>
<keyword evidence="2 5" id="KW-0808">Transferase</keyword>
<dbReference type="CDD" id="cd02517">
    <property type="entry name" value="CMP-KDO-Synthetase"/>
    <property type="match status" value="1"/>
</dbReference>
<dbReference type="Pfam" id="PF02348">
    <property type="entry name" value="CTP_transf_3"/>
    <property type="match status" value="1"/>
</dbReference>
<dbReference type="GO" id="GO:0008690">
    <property type="term" value="F:3-deoxy-manno-octulosonate cytidylyltransferase activity"/>
    <property type="evidence" value="ECO:0007669"/>
    <property type="project" value="UniProtKB-EC"/>
</dbReference>
<dbReference type="Gene3D" id="3.90.550.10">
    <property type="entry name" value="Spore Coat Polysaccharide Biosynthesis Protein SpsA, Chain A"/>
    <property type="match status" value="1"/>
</dbReference>
<dbReference type="PANTHER" id="PTHR42866">
    <property type="entry name" value="3-DEOXY-MANNO-OCTULOSONATE CYTIDYLYLTRANSFERASE"/>
    <property type="match status" value="1"/>
</dbReference>
<dbReference type="EMBL" id="JBHTJN010000004">
    <property type="protein sequence ID" value="MFD0965474.1"/>
    <property type="molecule type" value="Genomic_DNA"/>
</dbReference>
<evidence type="ECO:0000256" key="3">
    <source>
        <dbReference type="ARBA" id="ARBA00022695"/>
    </source>
</evidence>
<comment type="pathway">
    <text evidence="5">Nucleotide-sugar biosynthesis; CMP-3-deoxy-D-manno-octulosonate biosynthesis; CMP-3-deoxy-D-manno-octulosonate from 3-deoxy-D-manno-octulosonate and CTP: step 1/1.</text>
</comment>
<keyword evidence="7" id="KW-1185">Reference proteome</keyword>
<dbReference type="HAMAP" id="MF_00057">
    <property type="entry name" value="KdsB"/>
    <property type="match status" value="1"/>
</dbReference>
<dbReference type="Proteomes" id="UP001596996">
    <property type="component" value="Unassembled WGS sequence"/>
</dbReference>
<protein>
    <recommendedName>
        <fullName evidence="5">3-deoxy-manno-octulosonate cytidylyltransferase</fullName>
        <ecNumber evidence="5">2.7.7.38</ecNumber>
    </recommendedName>
    <alternativeName>
        <fullName evidence="5">CMP-2-keto-3-deoxyoctulosonic acid synthase</fullName>
        <shortName evidence="5">CKS</shortName>
        <shortName evidence="5">CMP-KDO synthase</shortName>
    </alternativeName>
</protein>
<dbReference type="EC" id="2.7.7.38" evidence="5"/>
<dbReference type="RefSeq" id="WP_380818253.1">
    <property type="nucleotide sequence ID" value="NZ_JBHTJN010000004.1"/>
</dbReference>
<evidence type="ECO:0000256" key="1">
    <source>
        <dbReference type="ARBA" id="ARBA00022490"/>
    </source>
</evidence>
<gene>
    <name evidence="5 6" type="primary">kdsB</name>
    <name evidence="6" type="ORF">ACFQ02_01155</name>
</gene>
<keyword evidence="3 5" id="KW-0548">Nucleotidyltransferase</keyword>
<dbReference type="InterPro" id="IPR004528">
    <property type="entry name" value="KdsB"/>
</dbReference>
<evidence type="ECO:0000256" key="4">
    <source>
        <dbReference type="ARBA" id="ARBA00022985"/>
    </source>
</evidence>
<evidence type="ECO:0000256" key="5">
    <source>
        <dbReference type="HAMAP-Rule" id="MF_00057"/>
    </source>
</evidence>
<evidence type="ECO:0000313" key="7">
    <source>
        <dbReference type="Proteomes" id="UP001596996"/>
    </source>
</evidence>
<dbReference type="NCBIfam" id="NF003952">
    <property type="entry name" value="PRK05450.1-5"/>
    <property type="match status" value="1"/>
</dbReference>
<organism evidence="6 7">
    <name type="scientific">Seminibacterium arietis</name>
    <dbReference type="NCBI Taxonomy" id="1173502"/>
    <lineage>
        <taxon>Bacteria</taxon>
        <taxon>Pseudomonadati</taxon>
        <taxon>Pseudomonadota</taxon>
        <taxon>Gammaproteobacteria</taxon>
        <taxon>Pasteurellales</taxon>
        <taxon>Pasteurellaceae</taxon>
        <taxon>Seminibacterium</taxon>
    </lineage>
</organism>
<evidence type="ECO:0000256" key="2">
    <source>
        <dbReference type="ARBA" id="ARBA00022679"/>
    </source>
</evidence>
<proteinExistence type="inferred from homology"/>
<name>A0ABW3I6J4_9PAST</name>
<dbReference type="SUPFAM" id="SSF53448">
    <property type="entry name" value="Nucleotide-diphospho-sugar transferases"/>
    <property type="match status" value="1"/>
</dbReference>
<keyword evidence="4 5" id="KW-0448">Lipopolysaccharide biosynthesis</keyword>
<comment type="caution">
    <text evidence="6">The sequence shown here is derived from an EMBL/GenBank/DDBJ whole genome shotgun (WGS) entry which is preliminary data.</text>
</comment>
<reference evidence="7" key="1">
    <citation type="journal article" date="2019" name="Int. J. Syst. Evol. Microbiol.">
        <title>The Global Catalogue of Microorganisms (GCM) 10K type strain sequencing project: providing services to taxonomists for standard genome sequencing and annotation.</title>
        <authorList>
            <consortium name="The Broad Institute Genomics Platform"/>
            <consortium name="The Broad Institute Genome Sequencing Center for Infectious Disease"/>
            <person name="Wu L."/>
            <person name="Ma J."/>
        </authorList>
    </citation>
    <scope>NUCLEOTIDE SEQUENCE [LARGE SCALE GENOMIC DNA]</scope>
    <source>
        <strain evidence="7">CCUG 61707</strain>
    </source>
</reference>
<dbReference type="InterPro" id="IPR029044">
    <property type="entry name" value="Nucleotide-diphossugar_trans"/>
</dbReference>
<comment type="similarity">
    <text evidence="5">Belongs to the KdsB family.</text>
</comment>
<dbReference type="NCBIfam" id="NF009905">
    <property type="entry name" value="PRK13368.1"/>
    <property type="match status" value="1"/>
</dbReference>
<dbReference type="InterPro" id="IPR003329">
    <property type="entry name" value="Cytidylyl_trans"/>
</dbReference>
<dbReference type="NCBIfam" id="NF003950">
    <property type="entry name" value="PRK05450.1-3"/>
    <property type="match status" value="1"/>
</dbReference>
<evidence type="ECO:0000313" key="6">
    <source>
        <dbReference type="EMBL" id="MFD0965474.1"/>
    </source>
</evidence>